<gene>
    <name evidence="3" type="ORF">YZ82_08765</name>
</gene>
<sequence>MQINSTRIDITSQDFSNTKKISINKKDDNMDTQESKSPTAMIQETIELLEEQLERLQKQLGKVEEKIRALSSIPNEYAKNMLMSLTEQATDLITKITIINTRILELEKALA</sequence>
<feature type="region of interest" description="Disordered" evidence="2">
    <location>
        <begin position="19"/>
        <end position="38"/>
    </location>
</feature>
<name>A0A562X7U5_CAMHY</name>
<keyword evidence="1" id="KW-0175">Coiled coil</keyword>
<evidence type="ECO:0000256" key="1">
    <source>
        <dbReference type="SAM" id="Coils"/>
    </source>
</evidence>
<dbReference type="GeneID" id="56510604"/>
<comment type="caution">
    <text evidence="3">The sequence shown here is derived from an EMBL/GenBank/DDBJ whole genome shotgun (WGS) entry which is preliminary data.</text>
</comment>
<reference evidence="3 4" key="1">
    <citation type="submission" date="2019-07" db="EMBL/GenBank/DDBJ databases">
        <title>Rapid identification of Enteric Bacteria from Whole Genome Sequences (WGS) using Average Nucleotide Identity (ANI).</title>
        <authorList>
            <person name="Lane C."/>
        </authorList>
    </citation>
    <scope>NUCLEOTIDE SEQUENCE [LARGE SCALE GENOMIC DNA]</scope>
    <source>
        <strain evidence="3 4">D2411</strain>
    </source>
</reference>
<dbReference type="RefSeq" id="WP_111971147.1">
    <property type="nucleotide sequence ID" value="NZ_VOAP01000029.1"/>
</dbReference>
<organism evidence="3 4">
    <name type="scientific">Campylobacter hyointestinalis</name>
    <dbReference type="NCBI Taxonomy" id="198"/>
    <lineage>
        <taxon>Bacteria</taxon>
        <taxon>Pseudomonadati</taxon>
        <taxon>Campylobacterota</taxon>
        <taxon>Epsilonproteobacteria</taxon>
        <taxon>Campylobacterales</taxon>
        <taxon>Campylobacteraceae</taxon>
        <taxon>Campylobacter</taxon>
    </lineage>
</organism>
<dbReference type="EMBL" id="VOAP01000029">
    <property type="protein sequence ID" value="TWO18085.1"/>
    <property type="molecule type" value="Genomic_DNA"/>
</dbReference>
<dbReference type="Proteomes" id="UP000321812">
    <property type="component" value="Unassembled WGS sequence"/>
</dbReference>
<dbReference type="AlphaFoldDB" id="A0A562X7U5"/>
<evidence type="ECO:0000313" key="4">
    <source>
        <dbReference type="Proteomes" id="UP000321812"/>
    </source>
</evidence>
<accession>A0A562X7U5</accession>
<feature type="coiled-coil region" evidence="1">
    <location>
        <begin position="39"/>
        <end position="73"/>
    </location>
</feature>
<proteinExistence type="predicted"/>
<evidence type="ECO:0000256" key="2">
    <source>
        <dbReference type="SAM" id="MobiDB-lite"/>
    </source>
</evidence>
<protein>
    <submittedName>
        <fullName evidence="3">Uncharacterized protein</fullName>
    </submittedName>
</protein>
<evidence type="ECO:0000313" key="3">
    <source>
        <dbReference type="EMBL" id="TWO18085.1"/>
    </source>
</evidence>